<protein>
    <submittedName>
        <fullName evidence="2">3-hydroxyacyl-[acyl-carrier-protein] dehydratase, FabZ form</fullName>
        <ecNumber evidence="2">4.2.1.59</ecNumber>
    </submittedName>
</protein>
<dbReference type="NCBIfam" id="NF000582">
    <property type="entry name" value="PRK00006.1"/>
    <property type="match status" value="1"/>
</dbReference>
<dbReference type="InterPro" id="IPR013114">
    <property type="entry name" value="FabA_FabZ"/>
</dbReference>
<dbReference type="EMBL" id="UOGC01000013">
    <property type="protein sequence ID" value="VAX15562.1"/>
    <property type="molecule type" value="Genomic_DNA"/>
</dbReference>
<dbReference type="GO" id="GO:0019171">
    <property type="term" value="F:(3R)-hydroxyacyl-[acyl-carrier-protein] dehydratase activity"/>
    <property type="evidence" value="ECO:0007669"/>
    <property type="project" value="UniProtKB-EC"/>
</dbReference>
<dbReference type="Gene3D" id="3.10.129.10">
    <property type="entry name" value="Hotdog Thioesterase"/>
    <property type="match status" value="1"/>
</dbReference>
<dbReference type="CDD" id="cd01288">
    <property type="entry name" value="FabZ"/>
    <property type="match status" value="1"/>
</dbReference>
<reference evidence="2" key="1">
    <citation type="submission" date="2018-06" db="EMBL/GenBank/DDBJ databases">
        <authorList>
            <person name="Zhirakovskaya E."/>
        </authorList>
    </citation>
    <scope>NUCLEOTIDE SEQUENCE</scope>
</reference>
<dbReference type="InterPro" id="IPR029069">
    <property type="entry name" value="HotDog_dom_sf"/>
</dbReference>
<dbReference type="EC" id="4.2.1.59" evidence="2"/>
<dbReference type="SUPFAM" id="SSF54637">
    <property type="entry name" value="Thioesterase/thiol ester dehydrase-isomerase"/>
    <property type="match status" value="1"/>
</dbReference>
<sequence>MNNTDILATIPHREPFLFVDRVLELDEKKIRAEKDLSPDLDFFKGHYPDFPIMPGALTCESIFQAGAILLAQYVESNSSGVPAVTRIRDAKFKKMVRPGDTLLLEAELEERIGPAFYMKGRATVGGKLVASVSFTCAMVDPQGA</sequence>
<dbReference type="Pfam" id="PF07977">
    <property type="entry name" value="FabA"/>
    <property type="match status" value="1"/>
</dbReference>
<dbReference type="PANTHER" id="PTHR30272">
    <property type="entry name" value="3-HYDROXYACYL-[ACYL-CARRIER-PROTEIN] DEHYDRATASE"/>
    <property type="match status" value="1"/>
</dbReference>
<accession>A0A3B1BHI1</accession>
<dbReference type="PANTHER" id="PTHR30272:SF1">
    <property type="entry name" value="3-HYDROXYACYL-[ACYL-CARRIER-PROTEIN] DEHYDRATASE"/>
    <property type="match status" value="1"/>
</dbReference>
<name>A0A3B1BHI1_9ZZZZ</name>
<gene>
    <name evidence="2" type="ORF">MNBD_NITROSPINAE01-1312</name>
</gene>
<evidence type="ECO:0000256" key="1">
    <source>
        <dbReference type="ARBA" id="ARBA00023239"/>
    </source>
</evidence>
<evidence type="ECO:0000313" key="2">
    <source>
        <dbReference type="EMBL" id="VAX15562.1"/>
    </source>
</evidence>
<keyword evidence="1 2" id="KW-0456">Lyase</keyword>
<organism evidence="2">
    <name type="scientific">hydrothermal vent metagenome</name>
    <dbReference type="NCBI Taxonomy" id="652676"/>
    <lineage>
        <taxon>unclassified sequences</taxon>
        <taxon>metagenomes</taxon>
        <taxon>ecological metagenomes</taxon>
    </lineage>
</organism>
<proteinExistence type="predicted"/>
<dbReference type="AlphaFoldDB" id="A0A3B1BHI1"/>